<evidence type="ECO:0000313" key="2">
    <source>
        <dbReference type="EMBL" id="OXU16948.1"/>
    </source>
</evidence>
<sequence length="162" mass="18851">MDERDMRDHALVVMFQPFKGKWVQTLGYFLSKGSANGTVLYQIMMEAIILAEQAGLKVDAIANDGTSWNRSLWDLFGVNEQNVSIEHIVDPQRRLWFFSDFPHLIKCLRNFFSKYNKYEKIWLVSTYSLVKPQEGSNISGGEIIDMLLKIKDIQNIDERQQQ</sequence>
<keyword evidence="3" id="KW-1185">Reference proteome</keyword>
<dbReference type="AlphaFoldDB" id="A0A232EF46"/>
<accession>A0A232EF46</accession>
<dbReference type="InterPro" id="IPR048365">
    <property type="entry name" value="TNP-like_RNaseH_N"/>
</dbReference>
<dbReference type="OrthoDB" id="7695767at2759"/>
<organism evidence="2 3">
    <name type="scientific">Trichomalopsis sarcophagae</name>
    <dbReference type="NCBI Taxonomy" id="543379"/>
    <lineage>
        <taxon>Eukaryota</taxon>
        <taxon>Metazoa</taxon>
        <taxon>Ecdysozoa</taxon>
        <taxon>Arthropoda</taxon>
        <taxon>Hexapoda</taxon>
        <taxon>Insecta</taxon>
        <taxon>Pterygota</taxon>
        <taxon>Neoptera</taxon>
        <taxon>Endopterygota</taxon>
        <taxon>Hymenoptera</taxon>
        <taxon>Apocrita</taxon>
        <taxon>Proctotrupomorpha</taxon>
        <taxon>Chalcidoidea</taxon>
        <taxon>Pteromalidae</taxon>
        <taxon>Pteromalinae</taxon>
        <taxon>Trichomalopsis</taxon>
    </lineage>
</organism>
<dbReference type="STRING" id="543379.A0A232EF46"/>
<evidence type="ECO:0000313" key="3">
    <source>
        <dbReference type="Proteomes" id="UP000215335"/>
    </source>
</evidence>
<evidence type="ECO:0000259" key="1">
    <source>
        <dbReference type="Pfam" id="PF21787"/>
    </source>
</evidence>
<name>A0A232EF46_9HYME</name>
<proteinExistence type="predicted"/>
<protein>
    <recommendedName>
        <fullName evidence="1">Transposable element P transposase-like RNase H domain-containing protein</fullName>
    </recommendedName>
</protein>
<gene>
    <name evidence="2" type="ORF">TSAR_015910</name>
</gene>
<dbReference type="EMBL" id="NNAY01005147">
    <property type="protein sequence ID" value="OXU16948.1"/>
    <property type="molecule type" value="Genomic_DNA"/>
</dbReference>
<reference evidence="2 3" key="1">
    <citation type="journal article" date="2017" name="Curr. Biol.">
        <title>The Evolution of Venom by Co-option of Single-Copy Genes.</title>
        <authorList>
            <person name="Martinson E.O."/>
            <person name="Mrinalini"/>
            <person name="Kelkar Y.D."/>
            <person name="Chang C.H."/>
            <person name="Werren J.H."/>
        </authorList>
    </citation>
    <scope>NUCLEOTIDE SEQUENCE [LARGE SCALE GENOMIC DNA]</scope>
    <source>
        <strain evidence="2 3">Alberta</strain>
        <tissue evidence="2">Whole body</tissue>
    </source>
</reference>
<dbReference type="Proteomes" id="UP000215335">
    <property type="component" value="Unassembled WGS sequence"/>
</dbReference>
<dbReference type="Pfam" id="PF21787">
    <property type="entry name" value="TNP-like_RNaseH_N"/>
    <property type="match status" value="1"/>
</dbReference>
<feature type="domain" description="Transposable element P transposase-like RNase H" evidence="1">
    <location>
        <begin position="2"/>
        <end position="77"/>
    </location>
</feature>
<comment type="caution">
    <text evidence="2">The sequence shown here is derived from an EMBL/GenBank/DDBJ whole genome shotgun (WGS) entry which is preliminary data.</text>
</comment>